<dbReference type="InterPro" id="IPR014710">
    <property type="entry name" value="RmlC-like_jellyroll"/>
</dbReference>
<accession>A0AAE3KVX7</accession>
<protein>
    <submittedName>
        <fullName evidence="5">Crp/Fnr family transcriptional regulator</fullName>
    </submittedName>
</protein>
<evidence type="ECO:0000313" key="5">
    <source>
        <dbReference type="EMBL" id="MCP9764721.1"/>
    </source>
</evidence>
<name>A0AAE3KVX7_9BACT</name>
<keyword evidence="6" id="KW-1185">Reference proteome</keyword>
<comment type="caution">
    <text evidence="5">The sequence shown here is derived from an EMBL/GenBank/DDBJ whole genome shotgun (WGS) entry which is preliminary data.</text>
</comment>
<evidence type="ECO:0000256" key="1">
    <source>
        <dbReference type="ARBA" id="ARBA00023015"/>
    </source>
</evidence>
<sequence>MIKIPNLSLALKTQIETNSALVEIAAETEILREGQYIKVIPLVIEGLVKVFTKHEDKELLLYYIQPSESCVMSFTASLKNEPSKVFAITEENSKILLLPVDKVSHWIEEFPDLNNLFFQQYNLRYSDLLETINQLLFDKLDKRLMDYLKEKVKVTKKNPLKISHRQIANELGTAREVISRVMKKLEQESKVKQFSNSVEIL</sequence>
<dbReference type="InterPro" id="IPR018490">
    <property type="entry name" value="cNMP-bd_dom_sf"/>
</dbReference>
<evidence type="ECO:0000256" key="2">
    <source>
        <dbReference type="ARBA" id="ARBA00023125"/>
    </source>
</evidence>
<keyword evidence="1" id="KW-0805">Transcription regulation</keyword>
<dbReference type="InterPro" id="IPR036388">
    <property type="entry name" value="WH-like_DNA-bd_sf"/>
</dbReference>
<dbReference type="GO" id="GO:0006355">
    <property type="term" value="P:regulation of DNA-templated transcription"/>
    <property type="evidence" value="ECO:0007669"/>
    <property type="project" value="InterPro"/>
</dbReference>
<dbReference type="SUPFAM" id="SSF46785">
    <property type="entry name" value="Winged helix' DNA-binding domain"/>
    <property type="match status" value="1"/>
</dbReference>
<dbReference type="PRINTS" id="PR00034">
    <property type="entry name" value="HTHCRP"/>
</dbReference>
<dbReference type="Gene3D" id="1.10.10.10">
    <property type="entry name" value="Winged helix-like DNA-binding domain superfamily/Winged helix DNA-binding domain"/>
    <property type="match status" value="1"/>
</dbReference>
<dbReference type="PROSITE" id="PS51063">
    <property type="entry name" value="HTH_CRP_2"/>
    <property type="match status" value="1"/>
</dbReference>
<dbReference type="AlphaFoldDB" id="A0AAE3KVX7"/>
<keyword evidence="2" id="KW-0238">DNA-binding</keyword>
<keyword evidence="3" id="KW-0804">Transcription</keyword>
<feature type="domain" description="HTH crp-type" evidence="4">
    <location>
        <begin position="138"/>
        <end position="201"/>
    </location>
</feature>
<dbReference type="SUPFAM" id="SSF51206">
    <property type="entry name" value="cAMP-binding domain-like"/>
    <property type="match status" value="1"/>
</dbReference>
<dbReference type="Gene3D" id="2.60.120.10">
    <property type="entry name" value="Jelly Rolls"/>
    <property type="match status" value="1"/>
</dbReference>
<dbReference type="InterPro" id="IPR036390">
    <property type="entry name" value="WH_DNA-bd_sf"/>
</dbReference>
<evidence type="ECO:0000259" key="4">
    <source>
        <dbReference type="PROSITE" id="PS51063"/>
    </source>
</evidence>
<dbReference type="GO" id="GO:0003677">
    <property type="term" value="F:DNA binding"/>
    <property type="evidence" value="ECO:0007669"/>
    <property type="project" value="UniProtKB-KW"/>
</dbReference>
<dbReference type="Pfam" id="PF13545">
    <property type="entry name" value="HTH_Crp_2"/>
    <property type="match status" value="1"/>
</dbReference>
<proteinExistence type="predicted"/>
<gene>
    <name evidence="5" type="ORF">EGI31_17415</name>
</gene>
<organism evidence="5 6">
    <name type="scientific">Lacihabitans soyangensis</name>
    <dbReference type="NCBI Taxonomy" id="869394"/>
    <lineage>
        <taxon>Bacteria</taxon>
        <taxon>Pseudomonadati</taxon>
        <taxon>Bacteroidota</taxon>
        <taxon>Cytophagia</taxon>
        <taxon>Cytophagales</taxon>
        <taxon>Leadbetterellaceae</taxon>
        <taxon>Lacihabitans</taxon>
    </lineage>
</organism>
<reference evidence="5 6" key="1">
    <citation type="submission" date="2018-11" db="EMBL/GenBank/DDBJ databases">
        <title>Novel bacteria species description.</title>
        <authorList>
            <person name="Han J.-H."/>
        </authorList>
    </citation>
    <scope>NUCLEOTIDE SEQUENCE [LARGE SCALE GENOMIC DNA]</scope>
    <source>
        <strain evidence="5 6">KCTC23259</strain>
    </source>
</reference>
<evidence type="ECO:0000313" key="6">
    <source>
        <dbReference type="Proteomes" id="UP001204144"/>
    </source>
</evidence>
<dbReference type="InterPro" id="IPR012318">
    <property type="entry name" value="HTH_CRP"/>
</dbReference>
<dbReference type="EMBL" id="RJUF01000175">
    <property type="protein sequence ID" value="MCP9764721.1"/>
    <property type="molecule type" value="Genomic_DNA"/>
</dbReference>
<dbReference type="Proteomes" id="UP001204144">
    <property type="component" value="Unassembled WGS sequence"/>
</dbReference>
<dbReference type="RefSeq" id="WP_255038412.1">
    <property type="nucleotide sequence ID" value="NZ_RJUF01000175.1"/>
</dbReference>
<evidence type="ECO:0000256" key="3">
    <source>
        <dbReference type="ARBA" id="ARBA00023163"/>
    </source>
</evidence>